<evidence type="ECO:0000313" key="2">
    <source>
        <dbReference type="EMBL" id="CAD9395005.1"/>
    </source>
</evidence>
<gene>
    <name evidence="2" type="ORF">CBRE1094_LOCUS1349</name>
</gene>
<accession>A0A7S2BEV1</accession>
<sequence>MSDTERAAAATTLHLPAGSAVAFDYRLWHRGMKNTERADRPVLYAIVGRPVWRDGHLKGLPMLDRGGETSLLTGEAVPPAPSFQVGAMIVPEEAAQPAADNAECEQGTSRPKTSRAAKVEADAQQPHHRGLRKRSR</sequence>
<dbReference type="Gene3D" id="2.60.120.620">
    <property type="entry name" value="q2cbj1_9rhob like domain"/>
    <property type="match status" value="1"/>
</dbReference>
<dbReference type="AlphaFoldDB" id="A0A7S2BEV1"/>
<proteinExistence type="predicted"/>
<feature type="region of interest" description="Disordered" evidence="1">
    <location>
        <begin position="93"/>
        <end position="136"/>
    </location>
</feature>
<organism evidence="2">
    <name type="scientific">Haptolina brevifila</name>
    <dbReference type="NCBI Taxonomy" id="156173"/>
    <lineage>
        <taxon>Eukaryota</taxon>
        <taxon>Haptista</taxon>
        <taxon>Haptophyta</taxon>
        <taxon>Prymnesiophyceae</taxon>
        <taxon>Prymnesiales</taxon>
        <taxon>Prymnesiaceae</taxon>
        <taxon>Haptolina</taxon>
    </lineage>
</organism>
<name>A0A7S2BEV1_9EUKA</name>
<feature type="compositionally biased region" description="Basic residues" evidence="1">
    <location>
        <begin position="126"/>
        <end position="136"/>
    </location>
</feature>
<reference evidence="2" key="1">
    <citation type="submission" date="2021-01" db="EMBL/GenBank/DDBJ databases">
        <authorList>
            <person name="Corre E."/>
            <person name="Pelletier E."/>
            <person name="Niang G."/>
            <person name="Scheremetjew M."/>
            <person name="Finn R."/>
            <person name="Kale V."/>
            <person name="Holt S."/>
            <person name="Cochrane G."/>
            <person name="Meng A."/>
            <person name="Brown T."/>
            <person name="Cohen L."/>
        </authorList>
    </citation>
    <scope>NUCLEOTIDE SEQUENCE</scope>
    <source>
        <strain evidence="2">UTEX LB 985</strain>
    </source>
</reference>
<dbReference type="EMBL" id="HBGU01002577">
    <property type="protein sequence ID" value="CAD9395005.1"/>
    <property type="molecule type" value="Transcribed_RNA"/>
</dbReference>
<evidence type="ECO:0000256" key="1">
    <source>
        <dbReference type="SAM" id="MobiDB-lite"/>
    </source>
</evidence>
<protein>
    <recommendedName>
        <fullName evidence="3">Phytanoyl-CoA dioxygenase</fullName>
    </recommendedName>
</protein>
<dbReference type="SUPFAM" id="SSF51197">
    <property type="entry name" value="Clavaminate synthase-like"/>
    <property type="match status" value="1"/>
</dbReference>
<evidence type="ECO:0008006" key="3">
    <source>
        <dbReference type="Google" id="ProtNLM"/>
    </source>
</evidence>